<dbReference type="PANTHER" id="PTHR11452:SF75">
    <property type="entry name" value="ALPHA-GALACTOSIDASE MEL1"/>
    <property type="match status" value="1"/>
</dbReference>
<evidence type="ECO:0000256" key="5">
    <source>
        <dbReference type="ARBA" id="ARBA00022801"/>
    </source>
</evidence>
<keyword evidence="7" id="KW-1015">Disulfide bond</keyword>
<dbReference type="Gene3D" id="2.60.40.1180">
    <property type="entry name" value="Golgi alpha-mannosidase II"/>
    <property type="match status" value="1"/>
</dbReference>
<comment type="caution">
    <text evidence="10">The sequence shown here is derived from an EMBL/GenBank/DDBJ whole genome shotgun (WGS) entry which is preliminary data.</text>
</comment>
<proteinExistence type="inferred from homology"/>
<keyword evidence="11" id="KW-1185">Reference proteome</keyword>
<dbReference type="GO" id="GO:0004557">
    <property type="term" value="F:alpha-galactosidase activity"/>
    <property type="evidence" value="ECO:0007669"/>
    <property type="project" value="UniProtKB-EC"/>
</dbReference>
<dbReference type="InterPro" id="IPR041233">
    <property type="entry name" value="Melibiase_C"/>
</dbReference>
<evidence type="ECO:0000256" key="2">
    <source>
        <dbReference type="ARBA" id="ARBA00009743"/>
    </source>
</evidence>
<reference evidence="11" key="1">
    <citation type="journal article" date="2023" name="Commun. Biol.">
        <title>Genome analysis of Parmales, the sister group of diatoms, reveals the evolutionary specialization of diatoms from phago-mixotrophs to photoautotrophs.</title>
        <authorList>
            <person name="Ban H."/>
            <person name="Sato S."/>
            <person name="Yoshikawa S."/>
            <person name="Yamada K."/>
            <person name="Nakamura Y."/>
            <person name="Ichinomiya M."/>
            <person name="Sato N."/>
            <person name="Blanc-Mathieu R."/>
            <person name="Endo H."/>
            <person name="Kuwata A."/>
            <person name="Ogata H."/>
        </authorList>
    </citation>
    <scope>NUCLEOTIDE SEQUENCE [LARGE SCALE GENOMIC DNA]</scope>
</reference>
<sequence>MTSCKLSLGWVLVTTFSMSCLGLQNGAGLKPPLGWSTWKTCGDRGCVHDYCDEMEVKEVAEAMIQNGMLDLGYEFVLLDDCWAMGRDPDTNVLVEDPERFPSGMAKLSEWLHERNMKFGLYTSIGNETCSSGGRDIVVPGSEGFFELDAKTFADWQVDYVKLDFCGNMKDPLYGLPRGKAYHEEFASALVGAQGDGSRPIFLEVVAGYWFAREEVAGIANSWRFCEDHHDDWGSTKEALLCLKSQRNRWADVEGMPGGWPYLDLSMVGGEGCGGEEDYVAHCPKQTDDNYKVEWATWGLMQSPIIVSTDVREMTEIMEKAILNQELIQYHQDVDCPGGGLIRHGGDGDEFLFGRQVGESCKDWLIVAVNFGGKGDVNIVVDMGRDLGWAEGTGEVKVRDLWEGEDIGVVEEEEFEVKVGAGGCEVLLFQRGGKRSGEGRAVMWRYNTMND</sequence>
<accession>A0A9W7GBP1</accession>
<evidence type="ECO:0000259" key="9">
    <source>
        <dbReference type="Pfam" id="PF17801"/>
    </source>
</evidence>
<dbReference type="PROSITE" id="PS00512">
    <property type="entry name" value="ALPHA_GALACTOSIDASE"/>
    <property type="match status" value="1"/>
</dbReference>
<dbReference type="PROSITE" id="PS51257">
    <property type="entry name" value="PROKAR_LIPOPROTEIN"/>
    <property type="match status" value="1"/>
</dbReference>
<dbReference type="EMBL" id="BRYA01000110">
    <property type="protein sequence ID" value="GMI39748.1"/>
    <property type="molecule type" value="Genomic_DNA"/>
</dbReference>
<comment type="catalytic activity">
    <reaction evidence="1 7">
        <text>Hydrolysis of terminal, non-reducing alpha-D-galactose residues in alpha-D-galactosides, including galactose oligosaccharides, galactomannans and galactolipids.</text>
        <dbReference type="EC" id="3.2.1.22"/>
    </reaction>
</comment>
<feature type="chain" id="PRO_5040863575" description="Alpha-galactosidase" evidence="8">
    <location>
        <begin position="23"/>
        <end position="450"/>
    </location>
</feature>
<dbReference type="Proteomes" id="UP001165065">
    <property type="component" value="Unassembled WGS sequence"/>
</dbReference>
<evidence type="ECO:0000256" key="6">
    <source>
        <dbReference type="ARBA" id="ARBA00023295"/>
    </source>
</evidence>
<evidence type="ECO:0000256" key="1">
    <source>
        <dbReference type="ARBA" id="ARBA00001255"/>
    </source>
</evidence>
<dbReference type="InterPro" id="IPR002241">
    <property type="entry name" value="Glyco_hydro_27"/>
</dbReference>
<keyword evidence="5 7" id="KW-0378">Hydrolase</keyword>
<comment type="similarity">
    <text evidence="2 7">Belongs to the glycosyl hydrolase 27 family.</text>
</comment>
<evidence type="ECO:0000313" key="10">
    <source>
        <dbReference type="EMBL" id="GMI39748.1"/>
    </source>
</evidence>
<evidence type="ECO:0000256" key="3">
    <source>
        <dbReference type="ARBA" id="ARBA00012755"/>
    </source>
</evidence>
<dbReference type="EC" id="3.2.1.22" evidence="3 7"/>
<organism evidence="10 11">
    <name type="scientific">Triparma columacea</name>
    <dbReference type="NCBI Taxonomy" id="722753"/>
    <lineage>
        <taxon>Eukaryota</taxon>
        <taxon>Sar</taxon>
        <taxon>Stramenopiles</taxon>
        <taxon>Ochrophyta</taxon>
        <taxon>Bolidophyceae</taxon>
        <taxon>Parmales</taxon>
        <taxon>Triparmaceae</taxon>
        <taxon>Triparma</taxon>
    </lineage>
</organism>
<gene>
    <name evidence="10" type="ORF">TrCOL_g6007</name>
</gene>
<dbReference type="PRINTS" id="PR00740">
    <property type="entry name" value="GLHYDRLASE27"/>
</dbReference>
<protein>
    <recommendedName>
        <fullName evidence="3 7">Alpha-galactosidase</fullName>
        <ecNumber evidence="3 7">3.2.1.22</ecNumber>
    </recommendedName>
    <alternativeName>
        <fullName evidence="7">Melibiase</fullName>
    </alternativeName>
</protein>
<dbReference type="CDD" id="cd14792">
    <property type="entry name" value="GH27"/>
    <property type="match status" value="1"/>
</dbReference>
<evidence type="ECO:0000256" key="4">
    <source>
        <dbReference type="ARBA" id="ARBA00022729"/>
    </source>
</evidence>
<feature type="signal peptide" evidence="8">
    <location>
        <begin position="1"/>
        <end position="22"/>
    </location>
</feature>
<evidence type="ECO:0000313" key="11">
    <source>
        <dbReference type="Proteomes" id="UP001165065"/>
    </source>
</evidence>
<dbReference type="Pfam" id="PF16499">
    <property type="entry name" value="Melibiase_2"/>
    <property type="match status" value="1"/>
</dbReference>
<keyword evidence="6 7" id="KW-0326">Glycosidase</keyword>
<feature type="domain" description="Alpha galactosidase C-terminal" evidence="9">
    <location>
        <begin position="361"/>
        <end position="427"/>
    </location>
</feature>
<dbReference type="InterPro" id="IPR017853">
    <property type="entry name" value="GH"/>
</dbReference>
<dbReference type="AlphaFoldDB" id="A0A9W7GBP1"/>
<dbReference type="InterPro" id="IPR013785">
    <property type="entry name" value="Aldolase_TIM"/>
</dbReference>
<keyword evidence="4 8" id="KW-0732">Signal</keyword>
<dbReference type="OrthoDB" id="5795902at2759"/>
<dbReference type="InterPro" id="IPR000111">
    <property type="entry name" value="Glyco_hydro_27/36_CS"/>
</dbReference>
<evidence type="ECO:0000256" key="8">
    <source>
        <dbReference type="SAM" id="SignalP"/>
    </source>
</evidence>
<name>A0A9W7GBP1_9STRA</name>
<dbReference type="SUPFAM" id="SSF51445">
    <property type="entry name" value="(Trans)glycosidases"/>
    <property type="match status" value="1"/>
</dbReference>
<dbReference type="PANTHER" id="PTHR11452">
    <property type="entry name" value="ALPHA-GALACTOSIDASE/ALPHA-N-ACETYLGALACTOSAMINIDASE"/>
    <property type="match status" value="1"/>
</dbReference>
<dbReference type="InterPro" id="IPR013780">
    <property type="entry name" value="Glyco_hydro_b"/>
</dbReference>
<dbReference type="Pfam" id="PF17801">
    <property type="entry name" value="Melibiase_C"/>
    <property type="match status" value="1"/>
</dbReference>
<dbReference type="GO" id="GO:0005975">
    <property type="term" value="P:carbohydrate metabolic process"/>
    <property type="evidence" value="ECO:0007669"/>
    <property type="project" value="InterPro"/>
</dbReference>
<evidence type="ECO:0000256" key="7">
    <source>
        <dbReference type="RuleBase" id="RU361168"/>
    </source>
</evidence>
<dbReference type="Gene3D" id="3.20.20.70">
    <property type="entry name" value="Aldolase class I"/>
    <property type="match status" value="1"/>
</dbReference>